<reference evidence="10 11" key="1">
    <citation type="journal article" date="2019" name="J. Ind. Microbiol. Biotechnol.">
        <title>Paenibacillus amylolyticus 27C64 has a diverse set of carbohydrate-active enzymes and complete pectin deconstruction system.</title>
        <authorList>
            <person name="Keggi C."/>
            <person name="Doran-Peterson J."/>
        </authorList>
    </citation>
    <scope>NUCLEOTIDE SEQUENCE [LARGE SCALE GENOMIC DNA]</scope>
    <source>
        <strain evidence="10 11">27C64</strain>
    </source>
</reference>
<dbReference type="Proteomes" id="UP000323664">
    <property type="component" value="Unassembled WGS sequence"/>
</dbReference>
<keyword evidence="6 7" id="KW-0472">Membrane</keyword>
<feature type="transmembrane region" description="Helical" evidence="7">
    <location>
        <begin position="246"/>
        <end position="268"/>
    </location>
</feature>
<evidence type="ECO:0000259" key="8">
    <source>
        <dbReference type="PROSITE" id="PS50893"/>
    </source>
</evidence>
<dbReference type="GO" id="GO:0015421">
    <property type="term" value="F:ABC-type oligopeptide transporter activity"/>
    <property type="evidence" value="ECO:0007669"/>
    <property type="project" value="TreeGrafter"/>
</dbReference>
<protein>
    <submittedName>
        <fullName evidence="10">ABC transporter ATP-binding protein</fullName>
    </submittedName>
</protein>
<gene>
    <name evidence="10" type="ORF">EC604_14770</name>
</gene>
<dbReference type="InterPro" id="IPR011527">
    <property type="entry name" value="ABC1_TM_dom"/>
</dbReference>
<dbReference type="SMART" id="SM00382">
    <property type="entry name" value="AAA"/>
    <property type="match status" value="1"/>
</dbReference>
<dbReference type="Gene3D" id="3.40.50.300">
    <property type="entry name" value="P-loop containing nucleotide triphosphate hydrolases"/>
    <property type="match status" value="1"/>
</dbReference>
<accession>A0A5M9WU21</accession>
<dbReference type="PROSITE" id="PS50929">
    <property type="entry name" value="ABC_TM1F"/>
    <property type="match status" value="1"/>
</dbReference>
<dbReference type="SUPFAM" id="SSF90123">
    <property type="entry name" value="ABC transporter transmembrane region"/>
    <property type="match status" value="1"/>
</dbReference>
<dbReference type="Gene3D" id="1.20.1560.10">
    <property type="entry name" value="ABC transporter type 1, transmembrane domain"/>
    <property type="match status" value="1"/>
</dbReference>
<dbReference type="PANTHER" id="PTHR43394:SF1">
    <property type="entry name" value="ATP-BINDING CASSETTE SUB-FAMILY B MEMBER 10, MITOCHONDRIAL"/>
    <property type="match status" value="1"/>
</dbReference>
<dbReference type="GO" id="GO:0005524">
    <property type="term" value="F:ATP binding"/>
    <property type="evidence" value="ECO:0007669"/>
    <property type="project" value="UniProtKB-KW"/>
</dbReference>
<evidence type="ECO:0000256" key="2">
    <source>
        <dbReference type="ARBA" id="ARBA00022692"/>
    </source>
</evidence>
<dbReference type="EMBL" id="RIAS01000007">
    <property type="protein sequence ID" value="KAA8785105.1"/>
    <property type="molecule type" value="Genomic_DNA"/>
</dbReference>
<dbReference type="GO" id="GO:0016887">
    <property type="term" value="F:ATP hydrolysis activity"/>
    <property type="evidence" value="ECO:0007669"/>
    <property type="project" value="InterPro"/>
</dbReference>
<dbReference type="PANTHER" id="PTHR43394">
    <property type="entry name" value="ATP-DEPENDENT PERMEASE MDL1, MITOCHONDRIAL"/>
    <property type="match status" value="1"/>
</dbReference>
<evidence type="ECO:0000256" key="1">
    <source>
        <dbReference type="ARBA" id="ARBA00004651"/>
    </source>
</evidence>
<feature type="domain" description="ABC transporter" evidence="8">
    <location>
        <begin position="369"/>
        <end position="597"/>
    </location>
</feature>
<organism evidence="10 11">
    <name type="scientific">Paenibacillus amylolyticus</name>
    <dbReference type="NCBI Taxonomy" id="1451"/>
    <lineage>
        <taxon>Bacteria</taxon>
        <taxon>Bacillati</taxon>
        <taxon>Bacillota</taxon>
        <taxon>Bacilli</taxon>
        <taxon>Bacillales</taxon>
        <taxon>Paenibacillaceae</taxon>
        <taxon>Paenibacillus</taxon>
    </lineage>
</organism>
<dbReference type="GO" id="GO:0005886">
    <property type="term" value="C:plasma membrane"/>
    <property type="evidence" value="ECO:0007669"/>
    <property type="project" value="UniProtKB-SubCell"/>
</dbReference>
<keyword evidence="2 7" id="KW-0812">Transmembrane</keyword>
<dbReference type="Pfam" id="PF00005">
    <property type="entry name" value="ABC_tran"/>
    <property type="match status" value="1"/>
</dbReference>
<dbReference type="SUPFAM" id="SSF52540">
    <property type="entry name" value="P-loop containing nucleoside triphosphate hydrolases"/>
    <property type="match status" value="1"/>
</dbReference>
<evidence type="ECO:0000313" key="10">
    <source>
        <dbReference type="EMBL" id="KAA8785105.1"/>
    </source>
</evidence>
<feature type="transmembrane region" description="Helical" evidence="7">
    <location>
        <begin position="58"/>
        <end position="78"/>
    </location>
</feature>
<evidence type="ECO:0000256" key="7">
    <source>
        <dbReference type="SAM" id="Phobius"/>
    </source>
</evidence>
<feature type="transmembrane region" description="Helical" evidence="7">
    <location>
        <begin position="126"/>
        <end position="145"/>
    </location>
</feature>
<dbReference type="PROSITE" id="PS50893">
    <property type="entry name" value="ABC_TRANSPORTER_2"/>
    <property type="match status" value="1"/>
</dbReference>
<dbReference type="InterPro" id="IPR027417">
    <property type="entry name" value="P-loop_NTPase"/>
</dbReference>
<feature type="domain" description="ABC transmembrane type-1" evidence="9">
    <location>
        <begin position="23"/>
        <end position="285"/>
    </location>
</feature>
<comment type="caution">
    <text evidence="10">The sequence shown here is derived from an EMBL/GenBank/DDBJ whole genome shotgun (WGS) entry which is preliminary data.</text>
</comment>
<dbReference type="InterPro" id="IPR003593">
    <property type="entry name" value="AAA+_ATPase"/>
</dbReference>
<evidence type="ECO:0000256" key="3">
    <source>
        <dbReference type="ARBA" id="ARBA00022741"/>
    </source>
</evidence>
<comment type="subcellular location">
    <subcellularLocation>
        <location evidence="1">Cell membrane</location>
        <topology evidence="1">Multi-pass membrane protein</topology>
    </subcellularLocation>
</comment>
<keyword evidence="4 10" id="KW-0067">ATP-binding</keyword>
<feature type="transmembrane region" description="Helical" evidence="7">
    <location>
        <begin position="151"/>
        <end position="175"/>
    </location>
</feature>
<dbReference type="AlphaFoldDB" id="A0A5M9WU21"/>
<evidence type="ECO:0000313" key="11">
    <source>
        <dbReference type="Proteomes" id="UP000323664"/>
    </source>
</evidence>
<name>A0A5M9WU21_PAEAM</name>
<dbReference type="InterPro" id="IPR003439">
    <property type="entry name" value="ABC_transporter-like_ATP-bd"/>
</dbReference>
<sequence length="614" mass="67671">MSRLQAGLVQMWMIVRAGDRAIWVLLALILALGVWPGFMVWAIKHSVNQLANGDRNASLAYIGIIAGAGTIAILLNVIQPYFLRKVKDHVYHNLSIRLFDNVNRRTENELLRASTRNRISSTSESVSSIYHGGLDGLSALLQVIITGFSLTWILLVVAWWAPLLILAGTVLNVWLMKKAAATESDFLQSISEKTRLEGTFLDMLTTLKSAKEMRVFGISGWVKDKWQTEQIRIAQLTIRQMIKTGFYRLAGQLGSGVVTTIVLLAGLWKLWQGTLHPGEVAALLIGGLHLEQLLGLVLSQGKHWLGRKMFLAELIQQPAEEQSKTVANPVTETVANTAVAKSTNITPYAGMDTGTVGCQNNDIHSTCAISVRQLTFSYDGDHDVLKNINFDIERGARVAIVGANGSGKSTLMLMLAGLLKPDHGFVVSEDTGGFCLQDYGRYKLSAAENVYLGDITRKEHTEDIMEALKLTNAQFVNTLPQGLQTELWPEVGGSDLSEGQWQRLALARSMFRAIYRAGSVIIMDEPTSKLDPSNELSILESIINRLEGYTVLFVVHRLVGCAFADTVLLMDQGEIRDYGTHDGLLQTSEPYQAMWKASSSFMETMKEEEGGDVA</sequence>
<dbReference type="RefSeq" id="WP_123064905.1">
    <property type="nucleotide sequence ID" value="NZ_RIAS01000007.1"/>
</dbReference>
<evidence type="ECO:0000256" key="6">
    <source>
        <dbReference type="ARBA" id="ARBA00023136"/>
    </source>
</evidence>
<evidence type="ECO:0000256" key="4">
    <source>
        <dbReference type="ARBA" id="ARBA00022840"/>
    </source>
</evidence>
<dbReference type="InterPro" id="IPR039421">
    <property type="entry name" value="Type_1_exporter"/>
</dbReference>
<keyword evidence="5 7" id="KW-1133">Transmembrane helix</keyword>
<proteinExistence type="predicted"/>
<evidence type="ECO:0000256" key="5">
    <source>
        <dbReference type="ARBA" id="ARBA00022989"/>
    </source>
</evidence>
<feature type="transmembrane region" description="Helical" evidence="7">
    <location>
        <begin position="21"/>
        <end position="43"/>
    </location>
</feature>
<dbReference type="OrthoDB" id="9806127at2"/>
<keyword evidence="3" id="KW-0547">Nucleotide-binding</keyword>
<dbReference type="InterPro" id="IPR036640">
    <property type="entry name" value="ABC1_TM_sf"/>
</dbReference>
<evidence type="ECO:0000259" key="9">
    <source>
        <dbReference type="PROSITE" id="PS50929"/>
    </source>
</evidence>